<dbReference type="InterPro" id="IPR012910">
    <property type="entry name" value="Plug_dom"/>
</dbReference>
<dbReference type="InterPro" id="IPR036942">
    <property type="entry name" value="Beta-barrel_TonB_sf"/>
</dbReference>
<keyword evidence="8" id="KW-0408">Iron</keyword>
<evidence type="ECO:0000259" key="17">
    <source>
        <dbReference type="Pfam" id="PF07715"/>
    </source>
</evidence>
<evidence type="ECO:0000256" key="14">
    <source>
        <dbReference type="PROSITE-ProRule" id="PRU01360"/>
    </source>
</evidence>
<dbReference type="InterPro" id="IPR010105">
    <property type="entry name" value="TonB_sidphr_rcpt"/>
</dbReference>
<dbReference type="NCBIfam" id="TIGR01783">
    <property type="entry name" value="TonB-siderophor"/>
    <property type="match status" value="1"/>
</dbReference>
<dbReference type="Pfam" id="PF00593">
    <property type="entry name" value="TonB_dep_Rec_b-barrel"/>
    <property type="match status" value="1"/>
</dbReference>
<sequence length="681" mass="74161">MALTLGAAARANVSDEDQQRTDIIVTGLRGGYVPHDSSAAKVALPLRDIPQSIAVVPAQVLRDQRALSLQDAVKNVPGVTLAAGDGQRDEFRIRGFTAIADQFVDGFRDDALYYRDLSNVDRVEVIKGPAAVLYGRGSSGGLVNRVTKKPDGDITAFVLSAGSFDSYRGELDIGRLDQTSHVGFRLTGAVEDNGSFREQQFLQRFALAPSLLIGAGQETTILVQADYVNDKRIMDLGIPALNGRPVDVPRSTYYGAANAREADFAHSQVVSQRIAVTHRFSDTLSLRNGFNHYRYTLDRQSTIPSAVNAAAQTVTLEHSRFDRDEAGWSNQTELTQTLNLLGTAHTILYGFEIAHQGKGSQRFAGRTVAVTSIFDPVLPVVDNGSFNTLTDNSVTRLDTRGLYIQDLIDFGHGIKAMLGLRHDWFIQKTDRRLPGQADLARTDRNWSPRAGLLFQPDAVQSYYVSWSRSFQPSAETFALAANNTDIAPEQTTNKEVGAKYTLFGGRLSVQAAAFILRRTGIKGTDPVTQRIVPIGTQRTRGVELSAALDLPDNVRAIAGYSHLDTRVTESATPGLIGKRATLTPLNSANLFFTKTIATRYGLGGGVNYVGDRWADPVNTTVLPAYVTFDALAWAQFGPVRLQLNAYNLTNKRYIIAGHGTSPILNLPGAPRSVIGTARFNF</sequence>
<dbReference type="PANTHER" id="PTHR32552">
    <property type="entry name" value="FERRICHROME IRON RECEPTOR-RELATED"/>
    <property type="match status" value="1"/>
</dbReference>
<gene>
    <name evidence="18" type="ORF">GGR39_003342</name>
</gene>
<evidence type="ECO:0000256" key="10">
    <source>
        <dbReference type="ARBA" id="ARBA00023077"/>
    </source>
</evidence>
<dbReference type="InterPro" id="IPR000531">
    <property type="entry name" value="Beta-barrel_TonB"/>
</dbReference>
<evidence type="ECO:0000313" key="19">
    <source>
        <dbReference type="Proteomes" id="UP000561459"/>
    </source>
</evidence>
<dbReference type="GO" id="GO:0009279">
    <property type="term" value="C:cell outer membrane"/>
    <property type="evidence" value="ECO:0007669"/>
    <property type="project" value="UniProtKB-SubCell"/>
</dbReference>
<keyword evidence="12 18" id="KW-0675">Receptor</keyword>
<evidence type="ECO:0000256" key="7">
    <source>
        <dbReference type="ARBA" id="ARBA00022729"/>
    </source>
</evidence>
<accession>A0A7W6C1A6</accession>
<keyword evidence="6 14" id="KW-0812">Transmembrane</keyword>
<name>A0A7W6C1A6_9SPHN</name>
<feature type="domain" description="TonB-dependent receptor plug" evidence="17">
    <location>
        <begin position="46"/>
        <end position="141"/>
    </location>
</feature>
<evidence type="ECO:0000313" key="18">
    <source>
        <dbReference type="EMBL" id="MBB3941661.1"/>
    </source>
</evidence>
<dbReference type="AlphaFoldDB" id="A0A7W6C1A6"/>
<keyword evidence="10 15" id="KW-0798">TonB box</keyword>
<dbReference type="CDD" id="cd01347">
    <property type="entry name" value="ligand_gated_channel"/>
    <property type="match status" value="1"/>
</dbReference>
<keyword evidence="7" id="KW-0732">Signal</keyword>
<dbReference type="RefSeq" id="WP_221226200.1">
    <property type="nucleotide sequence ID" value="NZ_JACIDY010000014.1"/>
</dbReference>
<protein>
    <submittedName>
        <fullName evidence="18">Catecholate siderophore receptor</fullName>
    </submittedName>
</protein>
<dbReference type="GO" id="GO:0015344">
    <property type="term" value="F:siderophore uptake transmembrane transporter activity"/>
    <property type="evidence" value="ECO:0007669"/>
    <property type="project" value="TreeGrafter"/>
</dbReference>
<evidence type="ECO:0000256" key="8">
    <source>
        <dbReference type="ARBA" id="ARBA00023004"/>
    </source>
</evidence>
<feature type="domain" description="TonB-dependent receptor-like beta-barrel" evidence="16">
    <location>
        <begin position="220"/>
        <end position="648"/>
    </location>
</feature>
<evidence type="ECO:0000256" key="11">
    <source>
        <dbReference type="ARBA" id="ARBA00023136"/>
    </source>
</evidence>
<evidence type="ECO:0000256" key="13">
    <source>
        <dbReference type="ARBA" id="ARBA00023237"/>
    </source>
</evidence>
<keyword evidence="13 14" id="KW-0998">Cell outer membrane</keyword>
<evidence type="ECO:0000256" key="12">
    <source>
        <dbReference type="ARBA" id="ARBA00023170"/>
    </source>
</evidence>
<evidence type="ECO:0000256" key="15">
    <source>
        <dbReference type="RuleBase" id="RU003357"/>
    </source>
</evidence>
<dbReference type="Proteomes" id="UP000561459">
    <property type="component" value="Unassembled WGS sequence"/>
</dbReference>
<dbReference type="Gene3D" id="2.170.130.10">
    <property type="entry name" value="TonB-dependent receptor, plug domain"/>
    <property type="match status" value="1"/>
</dbReference>
<evidence type="ECO:0000256" key="1">
    <source>
        <dbReference type="ARBA" id="ARBA00004571"/>
    </source>
</evidence>
<keyword evidence="5" id="KW-0410">Iron transport</keyword>
<evidence type="ECO:0000259" key="16">
    <source>
        <dbReference type="Pfam" id="PF00593"/>
    </source>
</evidence>
<comment type="subcellular location">
    <subcellularLocation>
        <location evidence="1 14">Cell outer membrane</location>
        <topology evidence="1 14">Multi-pass membrane protein</topology>
    </subcellularLocation>
</comment>
<proteinExistence type="inferred from homology"/>
<evidence type="ECO:0000256" key="5">
    <source>
        <dbReference type="ARBA" id="ARBA00022496"/>
    </source>
</evidence>
<dbReference type="GO" id="GO:0015891">
    <property type="term" value="P:siderophore transport"/>
    <property type="evidence" value="ECO:0007669"/>
    <property type="project" value="InterPro"/>
</dbReference>
<dbReference type="InterPro" id="IPR039426">
    <property type="entry name" value="TonB-dep_rcpt-like"/>
</dbReference>
<keyword evidence="9" id="KW-0406">Ion transport</keyword>
<dbReference type="EMBL" id="JACIDY010000014">
    <property type="protein sequence ID" value="MBB3941661.1"/>
    <property type="molecule type" value="Genomic_DNA"/>
</dbReference>
<comment type="similarity">
    <text evidence="2 14 15">Belongs to the TonB-dependent receptor family.</text>
</comment>
<evidence type="ECO:0000256" key="4">
    <source>
        <dbReference type="ARBA" id="ARBA00022452"/>
    </source>
</evidence>
<evidence type="ECO:0000256" key="3">
    <source>
        <dbReference type="ARBA" id="ARBA00022448"/>
    </source>
</evidence>
<dbReference type="PANTHER" id="PTHR32552:SF68">
    <property type="entry name" value="FERRICHROME OUTER MEMBRANE TRANSPORTER_PHAGE RECEPTOR"/>
    <property type="match status" value="1"/>
</dbReference>
<dbReference type="SUPFAM" id="SSF56935">
    <property type="entry name" value="Porins"/>
    <property type="match status" value="1"/>
</dbReference>
<dbReference type="Gene3D" id="2.40.170.20">
    <property type="entry name" value="TonB-dependent receptor, beta-barrel domain"/>
    <property type="match status" value="1"/>
</dbReference>
<reference evidence="18 19" key="1">
    <citation type="submission" date="2020-08" db="EMBL/GenBank/DDBJ databases">
        <title>Genomic Encyclopedia of Type Strains, Phase IV (KMG-IV): sequencing the most valuable type-strain genomes for metagenomic binning, comparative biology and taxonomic classification.</title>
        <authorList>
            <person name="Goeker M."/>
        </authorList>
    </citation>
    <scope>NUCLEOTIDE SEQUENCE [LARGE SCALE GENOMIC DNA]</scope>
    <source>
        <strain evidence="18 19">DSM 27568</strain>
    </source>
</reference>
<dbReference type="Pfam" id="PF07715">
    <property type="entry name" value="Plug"/>
    <property type="match status" value="1"/>
</dbReference>
<dbReference type="PROSITE" id="PS52016">
    <property type="entry name" value="TONB_DEPENDENT_REC_3"/>
    <property type="match status" value="1"/>
</dbReference>
<dbReference type="FunFam" id="2.170.130.10:FF:000001">
    <property type="entry name" value="Catecholate siderophore TonB-dependent receptor"/>
    <property type="match status" value="1"/>
</dbReference>
<evidence type="ECO:0000256" key="2">
    <source>
        <dbReference type="ARBA" id="ARBA00009810"/>
    </source>
</evidence>
<comment type="caution">
    <text evidence="18">The sequence shown here is derived from an EMBL/GenBank/DDBJ whole genome shotgun (WGS) entry which is preliminary data.</text>
</comment>
<keyword evidence="11 14" id="KW-0472">Membrane</keyword>
<evidence type="ECO:0000256" key="9">
    <source>
        <dbReference type="ARBA" id="ARBA00023065"/>
    </source>
</evidence>
<keyword evidence="3 14" id="KW-0813">Transport</keyword>
<keyword evidence="19" id="KW-1185">Reference proteome</keyword>
<organism evidence="18 19">
    <name type="scientific">Novosphingobium fluoreni</name>
    <dbReference type="NCBI Taxonomy" id="1391222"/>
    <lineage>
        <taxon>Bacteria</taxon>
        <taxon>Pseudomonadati</taxon>
        <taxon>Pseudomonadota</taxon>
        <taxon>Alphaproteobacteria</taxon>
        <taxon>Sphingomonadales</taxon>
        <taxon>Sphingomonadaceae</taxon>
        <taxon>Novosphingobium</taxon>
    </lineage>
</organism>
<keyword evidence="4 14" id="KW-1134">Transmembrane beta strand</keyword>
<evidence type="ECO:0000256" key="6">
    <source>
        <dbReference type="ARBA" id="ARBA00022692"/>
    </source>
</evidence>
<dbReference type="GO" id="GO:0038023">
    <property type="term" value="F:signaling receptor activity"/>
    <property type="evidence" value="ECO:0007669"/>
    <property type="project" value="InterPro"/>
</dbReference>
<dbReference type="InterPro" id="IPR037066">
    <property type="entry name" value="Plug_dom_sf"/>
</dbReference>